<reference evidence="14" key="1">
    <citation type="journal article" date="2020" name="Stud. Mycol.">
        <title>101 Dothideomycetes genomes: a test case for predicting lifestyles and emergence of pathogens.</title>
        <authorList>
            <person name="Haridas S."/>
            <person name="Albert R."/>
            <person name="Binder M."/>
            <person name="Bloem J."/>
            <person name="Labutti K."/>
            <person name="Salamov A."/>
            <person name="Andreopoulos B."/>
            <person name="Baker S."/>
            <person name="Barry K."/>
            <person name="Bills G."/>
            <person name="Bluhm B."/>
            <person name="Cannon C."/>
            <person name="Castanera R."/>
            <person name="Culley D."/>
            <person name="Daum C."/>
            <person name="Ezra D."/>
            <person name="Gonzalez J."/>
            <person name="Henrissat B."/>
            <person name="Kuo A."/>
            <person name="Liang C."/>
            <person name="Lipzen A."/>
            <person name="Lutzoni F."/>
            <person name="Magnuson J."/>
            <person name="Mondo S."/>
            <person name="Nolan M."/>
            <person name="Ohm R."/>
            <person name="Pangilinan J."/>
            <person name="Park H.-J."/>
            <person name="Ramirez L."/>
            <person name="Alfaro M."/>
            <person name="Sun H."/>
            <person name="Tritt A."/>
            <person name="Yoshinaga Y."/>
            <person name="Zwiers L.-H."/>
            <person name="Turgeon B."/>
            <person name="Goodwin S."/>
            <person name="Spatafora J."/>
            <person name="Crous P."/>
            <person name="Grigoriev I."/>
        </authorList>
    </citation>
    <scope>NUCLEOTIDE SEQUENCE</scope>
    <source>
        <strain evidence="14">CBS 207.26</strain>
    </source>
</reference>
<evidence type="ECO:0000256" key="9">
    <source>
        <dbReference type="ARBA" id="ARBA00023242"/>
    </source>
</evidence>
<dbReference type="GO" id="GO:0016592">
    <property type="term" value="C:mediator complex"/>
    <property type="evidence" value="ECO:0007669"/>
    <property type="project" value="InterPro"/>
</dbReference>
<comment type="function">
    <text evidence="10">Component of the SRB8-11 complex. The SRB8-11 complex is a regulatory module of the Mediator complex which is itself involved in regulation of basal and activated RNA polymerase II-dependent transcription. The SRB8-11 complex may be involved in the transcriptional repression of a subset of genes regulated by Mediator. It may inhibit the association of the Mediator complex with RNA polymerase II to form the holoenzyme complex.</text>
</comment>
<evidence type="ECO:0000256" key="2">
    <source>
        <dbReference type="ARBA" id="ARBA00010289"/>
    </source>
</evidence>
<evidence type="ECO:0000256" key="11">
    <source>
        <dbReference type="ARBA" id="ARBA00032010"/>
    </source>
</evidence>
<feature type="compositionally biased region" description="Polar residues" evidence="12">
    <location>
        <begin position="1548"/>
        <end position="1571"/>
    </location>
</feature>
<evidence type="ECO:0000313" key="15">
    <source>
        <dbReference type="Proteomes" id="UP000800200"/>
    </source>
</evidence>
<dbReference type="Proteomes" id="UP000800200">
    <property type="component" value="Unassembled WGS sequence"/>
</dbReference>
<feature type="compositionally biased region" description="Low complexity" evidence="12">
    <location>
        <begin position="1487"/>
        <end position="1500"/>
    </location>
</feature>
<feature type="region of interest" description="Disordered" evidence="12">
    <location>
        <begin position="1"/>
        <end position="175"/>
    </location>
</feature>
<keyword evidence="15" id="KW-1185">Reference proteome</keyword>
<feature type="region of interest" description="Disordered" evidence="12">
    <location>
        <begin position="1433"/>
        <end position="1583"/>
    </location>
</feature>
<evidence type="ECO:0000256" key="7">
    <source>
        <dbReference type="ARBA" id="ARBA00023159"/>
    </source>
</evidence>
<comment type="subunit">
    <text evidence="3">Component of the SRB8-11 complex, which itself associates with the Mediator complex.</text>
</comment>
<keyword evidence="5" id="KW-0678">Repressor</keyword>
<dbReference type="Pfam" id="PF25326">
    <property type="entry name" value="ARM_SRB8"/>
    <property type="match status" value="1"/>
</dbReference>
<feature type="compositionally biased region" description="Polar residues" evidence="12">
    <location>
        <begin position="33"/>
        <end position="42"/>
    </location>
</feature>
<dbReference type="InterPro" id="IPR019035">
    <property type="entry name" value="Mediator_Med12"/>
</dbReference>
<comment type="subcellular location">
    <subcellularLocation>
        <location evidence="1">Nucleus</location>
    </subcellularLocation>
</comment>
<proteinExistence type="inferred from homology"/>
<dbReference type="GO" id="GO:0003712">
    <property type="term" value="F:transcription coregulator activity"/>
    <property type="evidence" value="ECO:0007669"/>
    <property type="project" value="InterPro"/>
</dbReference>
<dbReference type="OrthoDB" id="20828at2759"/>
<evidence type="ECO:0000259" key="13">
    <source>
        <dbReference type="SMART" id="SM01281"/>
    </source>
</evidence>
<feature type="compositionally biased region" description="Low complexity" evidence="12">
    <location>
        <begin position="1441"/>
        <end position="1478"/>
    </location>
</feature>
<evidence type="ECO:0000256" key="5">
    <source>
        <dbReference type="ARBA" id="ARBA00022491"/>
    </source>
</evidence>
<evidence type="ECO:0000256" key="4">
    <source>
        <dbReference type="ARBA" id="ARBA00019622"/>
    </source>
</evidence>
<keyword evidence="9" id="KW-0539">Nucleus</keyword>
<keyword evidence="7" id="KW-0010">Activator</keyword>
<evidence type="ECO:0000256" key="6">
    <source>
        <dbReference type="ARBA" id="ARBA00023015"/>
    </source>
</evidence>
<keyword evidence="6" id="KW-0805">Transcription regulation</keyword>
<accession>A0A6A6DCI2</accession>
<feature type="compositionally biased region" description="Basic and acidic residues" evidence="12">
    <location>
        <begin position="51"/>
        <end position="62"/>
    </location>
</feature>
<feature type="compositionally biased region" description="Low complexity" evidence="12">
    <location>
        <begin position="1522"/>
        <end position="1547"/>
    </location>
</feature>
<organism evidence="14 15">
    <name type="scientific">Zopfia rhizophila CBS 207.26</name>
    <dbReference type="NCBI Taxonomy" id="1314779"/>
    <lineage>
        <taxon>Eukaryota</taxon>
        <taxon>Fungi</taxon>
        <taxon>Dikarya</taxon>
        <taxon>Ascomycota</taxon>
        <taxon>Pezizomycotina</taxon>
        <taxon>Dothideomycetes</taxon>
        <taxon>Dothideomycetes incertae sedis</taxon>
        <taxon>Zopfiaceae</taxon>
        <taxon>Zopfia</taxon>
    </lineage>
</organism>
<protein>
    <recommendedName>
        <fullName evidence="4">Mediator of RNA polymerase II transcription subunit 12</fullName>
    </recommendedName>
    <alternativeName>
        <fullName evidence="11">Mediator complex subunit 12</fullName>
    </alternativeName>
</protein>
<dbReference type="SMART" id="SM01281">
    <property type="entry name" value="Med12"/>
    <property type="match status" value="1"/>
</dbReference>
<dbReference type="PANTHER" id="PTHR46567:SF1">
    <property type="entry name" value="MEDIATOR OF RNA POLYMERASE II TRANSCRIPTION SUBUNIT 12"/>
    <property type="match status" value="1"/>
</dbReference>
<evidence type="ECO:0000256" key="1">
    <source>
        <dbReference type="ARBA" id="ARBA00004123"/>
    </source>
</evidence>
<dbReference type="Pfam" id="PF09497">
    <property type="entry name" value="Med12"/>
    <property type="match status" value="1"/>
</dbReference>
<feature type="domain" description="Mediator complex subunit Med12" evidence="13">
    <location>
        <begin position="255"/>
        <end position="318"/>
    </location>
</feature>
<comment type="similarity">
    <text evidence="2">Belongs to the Mediator complex subunit 12 family.</text>
</comment>
<evidence type="ECO:0000256" key="3">
    <source>
        <dbReference type="ARBA" id="ARBA00011629"/>
    </source>
</evidence>
<evidence type="ECO:0000256" key="10">
    <source>
        <dbReference type="ARBA" id="ARBA00025661"/>
    </source>
</evidence>
<name>A0A6A6DCI2_9PEZI</name>
<dbReference type="InterPro" id="IPR057344">
    <property type="entry name" value="ARM_SRB8"/>
</dbReference>
<sequence>MTSRPGPGIQESLQRRGSGGLPRPQARRRPSKPVNNPQNAQPQDCIDPNLESERRSAEETLTKSRGSGNTKVKPGHLDGIQTGPNDQGRPPPRGKPQLFFSTLANNGPEPPLQSPHGQTSYVGTNLPIPPRPGSSLHGDIAQQTRRMIPGGSGVKQSATAKPQVPEAPTPAIVFPDGKTADLFPWAGNHPEDTLSEALVKGGISNKPQIMNETNTARVSLWSNLKNKSGLSTLSSLFVAVLEKRQSCGRLTAANTFKPPPRLTLRDSTREAWLHDLANPTVGLRRLSRTIPHGITGKVLLEQCLNKNIPIPRAIWLAKCVGINEMRSHKRKGQAGTITWVRGWTSSVEQFLDSTIAIIGQQDWKPRITYAIQLATQLYKDNLLEGDHFLDWLLKCLDSSVSARLFVWLLLVSVYWQDLTASRRRSKRLAESLLNHAEKIYQVEEEDDSSPILIFLESTIIRLLVTSPASLLLPKTWSKHGIILHRLAEKHSHPRIIQIVADLDRRSSRLLRSSSTTSTNSQNSARKLLSLLDTVDYSTSISIESVSSECMELIADPRSLVSIVLQWASSLHREGMHRIYLATRLLRKWSHVGADVDDGILWYLHSLSSKKNIEPRNVFRVIAELVRSKTFSVGRYLQWLIATGSLSSTQDFSAPSAWPLRLITEIPRSGLPEQVLNLRSTLLQGTGYSVESEDQMLDDAQDAIQQQIPNLFDMAPLVNQPVDINMANLSSTVRLELSLWLRQQVAANVEIVDRQVAKLYPLCNLLMSYRVPTNNSSVESALVCTISAHDFHIVRAYVEEFGDLSILADIIGVVATTLDCDVLTSVADTLHYHHKAFGAIGAFNPLFQKAAMRYAAIRTVRFPDRELLIALADLSRTAQADAQLTQLLAYDLSRCEQKNSVAACSPVSDNMTEVMHNTPMDTDDEIDRILSSGTSMDQQIMTRVFGKITLKLEEQVAKNSVQSDGYASWFYRLRGFDEKAFDKLLTEWLSSLLMNHQGKLVLAGLPPLITSGCLTLSQFLATSRRCISNKKSSNEEAAMRMCVEVLNALLPSEHLNRLCQPQDAYRYRLEQRKFCQDSDGQVLQFIRETVESCSSQLSPTLDAQISSLLSSNRLRTIIRQFAVIDVQRLSKALGIGMQSVSEAVSSRIKSLLDGLLDPANALQLSQKTLDEQVRTVVDSADDLSLPFCQFELRQIFCANGTSSDPSDDTISAALLEAIKTAVEKDQSPWSDLVAGLDGELTSKIREHAEREILKASAFLSGAIASQPEASGRGDEAFLRKYLTVIDYTTSETPKDGQCSIFPSLVERLKGVVGVLGKWNNLASMEAMTSPPALRLCLWLNSLLQLSVVHISMASNKSSNQTQAAFLWSLRSLCTHPALEAYPSTTEYIFDVAVLFSDSISDEVRNNVAKLDATKPTDDPRCAFIFGSTPSPDGWLGLTKPVAPSTTPQAASSPQTQPQQSSQSQPQQQYQNQQFQSPTPATMQRSLSQQHQQQQAQAQAQARMYPQYPQHSQSNKMPPQFQRMAGQSPQQSQLQQMQQMQQMQGLAQQRATAPSPVQGQRQGPHPNQGQNPANKAGVARQEKPEMRPVPFALRRWEILPESGGNPAANETAISLSLFGARKV</sequence>
<dbReference type="EMBL" id="ML994713">
    <property type="protein sequence ID" value="KAF2176168.1"/>
    <property type="molecule type" value="Genomic_DNA"/>
</dbReference>
<evidence type="ECO:0000313" key="14">
    <source>
        <dbReference type="EMBL" id="KAF2176168.1"/>
    </source>
</evidence>
<keyword evidence="8" id="KW-0804">Transcription</keyword>
<evidence type="ECO:0000256" key="12">
    <source>
        <dbReference type="SAM" id="MobiDB-lite"/>
    </source>
</evidence>
<dbReference type="PANTHER" id="PTHR46567">
    <property type="entry name" value="MEDIATOR OF RNA POLYMERASE II TRANSCRIPTION SUBUNIT 12"/>
    <property type="match status" value="1"/>
</dbReference>
<dbReference type="GO" id="GO:0006357">
    <property type="term" value="P:regulation of transcription by RNA polymerase II"/>
    <property type="evidence" value="ECO:0007669"/>
    <property type="project" value="InterPro"/>
</dbReference>
<evidence type="ECO:0000256" key="8">
    <source>
        <dbReference type="ARBA" id="ARBA00023163"/>
    </source>
</evidence>
<gene>
    <name evidence="14" type="ORF">K469DRAFT_678997</name>
</gene>